<dbReference type="Gene3D" id="3.40.50.1000">
    <property type="entry name" value="HAD superfamily/HAD-like"/>
    <property type="match status" value="1"/>
</dbReference>
<dbReference type="SFLD" id="SFLDF00027">
    <property type="entry name" value="p-type_atpase"/>
    <property type="match status" value="1"/>
</dbReference>
<evidence type="ECO:0000256" key="4">
    <source>
        <dbReference type="ARBA" id="ARBA00022448"/>
    </source>
</evidence>
<keyword evidence="7 14" id="KW-0479">Metal-binding</keyword>
<dbReference type="GO" id="GO:0060003">
    <property type="term" value="P:copper ion export"/>
    <property type="evidence" value="ECO:0007669"/>
    <property type="project" value="UniProtKB-ARBA"/>
</dbReference>
<dbReference type="FunFam" id="2.70.150.10:FF:000020">
    <property type="entry name" value="Copper-exporting P-type ATPase A"/>
    <property type="match status" value="1"/>
</dbReference>
<dbReference type="PRINTS" id="PR00119">
    <property type="entry name" value="CATATPASE"/>
</dbReference>
<feature type="transmembrane region" description="Helical" evidence="14">
    <location>
        <begin position="371"/>
        <end position="400"/>
    </location>
</feature>
<comment type="caution">
    <text evidence="16">The sequence shown here is derived from an EMBL/GenBank/DDBJ whole genome shotgun (WGS) entry which is preliminary data.</text>
</comment>
<evidence type="ECO:0000256" key="8">
    <source>
        <dbReference type="ARBA" id="ARBA00022741"/>
    </source>
</evidence>
<dbReference type="NCBIfam" id="TIGR01511">
    <property type="entry name" value="ATPase-IB1_Cu"/>
    <property type="match status" value="1"/>
</dbReference>
<reference evidence="16 17" key="1">
    <citation type="submission" date="2016-03" db="EMBL/GenBank/DDBJ databases">
        <authorList>
            <person name="Ploux O."/>
        </authorList>
    </citation>
    <scope>NUCLEOTIDE SEQUENCE [LARGE SCALE GENOMIC DNA]</scope>
    <source>
        <strain evidence="16 17">BER2</strain>
    </source>
</reference>
<keyword evidence="10" id="KW-1278">Translocase</keyword>
<feature type="transmembrane region" description="Helical" evidence="14">
    <location>
        <begin position="345"/>
        <end position="365"/>
    </location>
</feature>
<feature type="transmembrane region" description="Helical" evidence="14">
    <location>
        <begin position="160"/>
        <end position="183"/>
    </location>
</feature>
<keyword evidence="4" id="KW-0813">Transport</keyword>
<organism evidence="16 17">
    <name type="scientific">Bdellovibrio bacteriovorus</name>
    <dbReference type="NCBI Taxonomy" id="959"/>
    <lineage>
        <taxon>Bacteria</taxon>
        <taxon>Pseudomonadati</taxon>
        <taxon>Bdellovibrionota</taxon>
        <taxon>Bdellovibrionia</taxon>
        <taxon>Bdellovibrionales</taxon>
        <taxon>Pseudobdellovibrionaceae</taxon>
        <taxon>Bdellovibrio</taxon>
    </lineage>
</organism>
<dbReference type="NCBIfam" id="TIGR01494">
    <property type="entry name" value="ATPase_P-type"/>
    <property type="match status" value="1"/>
</dbReference>
<dbReference type="InterPro" id="IPR023214">
    <property type="entry name" value="HAD_sf"/>
</dbReference>
<keyword evidence="8 14" id="KW-0547">Nucleotide-binding</keyword>
<evidence type="ECO:0000256" key="2">
    <source>
        <dbReference type="ARBA" id="ARBA00006024"/>
    </source>
</evidence>
<dbReference type="GO" id="GO:0016887">
    <property type="term" value="F:ATP hydrolysis activity"/>
    <property type="evidence" value="ECO:0007669"/>
    <property type="project" value="InterPro"/>
</dbReference>
<evidence type="ECO:0000256" key="5">
    <source>
        <dbReference type="ARBA" id="ARBA00022475"/>
    </source>
</evidence>
<keyword evidence="11 14" id="KW-1133">Transmembrane helix</keyword>
<sequence length="728" mass="78320">MDAEKLDQTEKSTELQLMGMTCVNCAAKVEKTLNSFPDIKASVNFATEKAHVEFLGNTDVSQLLKAIQDIGYQAYEVSNEIESSKFKEEAAAEYKKELRHFIISLVLTIPFLIEMVWMFTGAHHEFIPRWVQLVLATPVQFWIGWRFYRGSFFALRSKSANMDVLVALGTSMAYLLSAVVTVLNWKDQHVYFEASTAIITLILLGKLMESRAKGKTSEAVESLLRLQPKKAFVEKDGQIIEVATSELKAGDIVVVKNGEGVPVDGVVSSGESSIDESMLTGESIPVQKVAGDAVYAATLNQEGTLKIKATGVGSKTQLAQIIKIVTTAQGSKAPIQRMADKISGVFVPVVVLISIITFFATWFLAGDLTSAFIASVSVLVIACPCALGLATPTAVVVGIGKGAQAGVLFRDAKALELAEKIKVLVLDKTGTITEGKPQVTDVVVTQGSQEDLLRWAASLEMGSSHPLAQAIVDEAQKYGPSLPAVTNFRSVAGQGVEGVVEGRQMRLGRPHWVAPEYSLNKETLSRLEGQGKTVMTLADDSRVLGYIAVADKIRETSKKAIAELQEKGIRVMMLTGDNEGTAKEIAAQAGIKEFKHSVKPADKASVIVALKRQKNRVAMVGDGINDAPALAVADVSFSMSSGTDIAIETADVTLMKNDLQSVVQAIELSEITLKKIRQNLFFAFFYNVLGIPLAALGMLNPVIAGAAMAMSSVSVVSNSLLLKRKSLS</sequence>
<keyword evidence="6 14" id="KW-0812">Transmembrane</keyword>
<dbReference type="Pfam" id="PF00122">
    <property type="entry name" value="E1-E2_ATPase"/>
    <property type="match status" value="1"/>
</dbReference>
<feature type="transmembrane region" description="Helical" evidence="14">
    <location>
        <begin position="126"/>
        <end position="148"/>
    </location>
</feature>
<evidence type="ECO:0000256" key="6">
    <source>
        <dbReference type="ARBA" id="ARBA00022692"/>
    </source>
</evidence>
<dbReference type="InterPro" id="IPR006121">
    <property type="entry name" value="HMA_dom"/>
</dbReference>
<dbReference type="CDD" id="cd00371">
    <property type="entry name" value="HMA"/>
    <property type="match status" value="1"/>
</dbReference>
<dbReference type="CDD" id="cd02094">
    <property type="entry name" value="P-type_ATPase_Cu-like"/>
    <property type="match status" value="1"/>
</dbReference>
<keyword evidence="9 14" id="KW-0067">ATP-binding</keyword>
<evidence type="ECO:0000256" key="3">
    <source>
        <dbReference type="ARBA" id="ARBA00012517"/>
    </source>
</evidence>
<dbReference type="GO" id="GO:0055070">
    <property type="term" value="P:copper ion homeostasis"/>
    <property type="evidence" value="ECO:0007669"/>
    <property type="project" value="TreeGrafter"/>
</dbReference>
<dbReference type="InterPro" id="IPR044492">
    <property type="entry name" value="P_typ_ATPase_HD_dom"/>
</dbReference>
<dbReference type="InterPro" id="IPR027256">
    <property type="entry name" value="P-typ_ATPase_IB"/>
</dbReference>
<feature type="transmembrane region" description="Helical" evidence="14">
    <location>
        <begin position="679"/>
        <end position="696"/>
    </location>
</feature>
<dbReference type="GO" id="GO:0005524">
    <property type="term" value="F:ATP binding"/>
    <property type="evidence" value="ECO:0007669"/>
    <property type="project" value="UniProtKB-UniRule"/>
</dbReference>
<evidence type="ECO:0000313" key="17">
    <source>
        <dbReference type="Proteomes" id="UP000075391"/>
    </source>
</evidence>
<dbReference type="EC" id="7.2.2.8" evidence="3"/>
<dbReference type="PROSITE" id="PS01047">
    <property type="entry name" value="HMA_1"/>
    <property type="match status" value="1"/>
</dbReference>
<dbReference type="InterPro" id="IPR059000">
    <property type="entry name" value="ATPase_P-type_domA"/>
</dbReference>
<protein>
    <recommendedName>
        <fullName evidence="3">P-type Cu(+) transporter</fullName>
        <ecNumber evidence="3">7.2.2.8</ecNumber>
    </recommendedName>
</protein>
<keyword evidence="13 14" id="KW-0472">Membrane</keyword>
<dbReference type="FunFam" id="3.30.70.100:FF:000005">
    <property type="entry name" value="Copper-exporting P-type ATPase A"/>
    <property type="match status" value="1"/>
</dbReference>
<dbReference type="Pfam" id="PF00702">
    <property type="entry name" value="Hydrolase"/>
    <property type="match status" value="1"/>
</dbReference>
<dbReference type="SUPFAM" id="SSF81665">
    <property type="entry name" value="Calcium ATPase, transmembrane domain M"/>
    <property type="match status" value="1"/>
</dbReference>
<evidence type="ECO:0000256" key="1">
    <source>
        <dbReference type="ARBA" id="ARBA00004651"/>
    </source>
</evidence>
<dbReference type="OrthoDB" id="5287365at2"/>
<evidence type="ECO:0000256" key="12">
    <source>
        <dbReference type="ARBA" id="ARBA00023065"/>
    </source>
</evidence>
<dbReference type="GO" id="GO:0005886">
    <property type="term" value="C:plasma membrane"/>
    <property type="evidence" value="ECO:0007669"/>
    <property type="project" value="UniProtKB-SubCell"/>
</dbReference>
<evidence type="ECO:0000256" key="14">
    <source>
        <dbReference type="RuleBase" id="RU362081"/>
    </source>
</evidence>
<dbReference type="InterPro" id="IPR001757">
    <property type="entry name" value="P_typ_ATPase"/>
</dbReference>
<dbReference type="Pfam" id="PF00403">
    <property type="entry name" value="HMA"/>
    <property type="match status" value="1"/>
</dbReference>
<dbReference type="SUPFAM" id="SSF56784">
    <property type="entry name" value="HAD-like"/>
    <property type="match status" value="1"/>
</dbReference>
<dbReference type="NCBIfam" id="TIGR01512">
    <property type="entry name" value="ATPase-IB2_Cd"/>
    <property type="match status" value="1"/>
</dbReference>
<feature type="transmembrane region" description="Helical" evidence="14">
    <location>
        <begin position="702"/>
        <end position="722"/>
    </location>
</feature>
<proteinExistence type="inferred from homology"/>
<dbReference type="InterPro" id="IPR036163">
    <property type="entry name" value="HMA_dom_sf"/>
</dbReference>
<dbReference type="GO" id="GO:0043682">
    <property type="term" value="F:P-type divalent copper transporter activity"/>
    <property type="evidence" value="ECO:0007669"/>
    <property type="project" value="TreeGrafter"/>
</dbReference>
<dbReference type="PROSITE" id="PS00154">
    <property type="entry name" value="ATPASE_E1_E2"/>
    <property type="match status" value="1"/>
</dbReference>
<dbReference type="GO" id="GO:0005507">
    <property type="term" value="F:copper ion binding"/>
    <property type="evidence" value="ECO:0007669"/>
    <property type="project" value="TreeGrafter"/>
</dbReference>
<evidence type="ECO:0000313" key="16">
    <source>
        <dbReference type="EMBL" id="KYG61051.1"/>
    </source>
</evidence>
<gene>
    <name evidence="16" type="ORF">AZI85_08815</name>
</gene>
<keyword evidence="5 14" id="KW-1003">Cell membrane</keyword>
<dbReference type="Proteomes" id="UP000075391">
    <property type="component" value="Unassembled WGS sequence"/>
</dbReference>
<dbReference type="SUPFAM" id="SSF81653">
    <property type="entry name" value="Calcium ATPase, transduction domain A"/>
    <property type="match status" value="1"/>
</dbReference>
<dbReference type="AlphaFoldDB" id="A0A150WDS2"/>
<comment type="subcellular location">
    <subcellularLocation>
        <location evidence="1">Cell membrane</location>
        <topology evidence="1">Multi-pass membrane protein</topology>
    </subcellularLocation>
</comment>
<keyword evidence="12" id="KW-0406">Ion transport</keyword>
<accession>A0A150WDS2</accession>
<dbReference type="PANTHER" id="PTHR43520">
    <property type="entry name" value="ATP7, ISOFORM B"/>
    <property type="match status" value="1"/>
</dbReference>
<feature type="transmembrane region" description="Helical" evidence="14">
    <location>
        <begin position="101"/>
        <end position="120"/>
    </location>
</feature>
<name>A0A150WDS2_BDEBC</name>
<feature type="transmembrane region" description="Helical" evidence="14">
    <location>
        <begin position="189"/>
        <end position="208"/>
    </location>
</feature>
<dbReference type="PANTHER" id="PTHR43520:SF8">
    <property type="entry name" value="P-TYPE CU(+) TRANSPORTER"/>
    <property type="match status" value="1"/>
</dbReference>
<comment type="similarity">
    <text evidence="2 14">Belongs to the cation transport ATPase (P-type) (TC 3.A.3) family. Type IB subfamily.</text>
</comment>
<dbReference type="InterPro" id="IPR023299">
    <property type="entry name" value="ATPase_P-typ_cyto_dom_N"/>
</dbReference>
<dbReference type="EMBL" id="LUKF01000017">
    <property type="protein sequence ID" value="KYG61051.1"/>
    <property type="molecule type" value="Genomic_DNA"/>
</dbReference>
<dbReference type="Gene3D" id="3.30.70.100">
    <property type="match status" value="1"/>
</dbReference>
<evidence type="ECO:0000256" key="7">
    <source>
        <dbReference type="ARBA" id="ARBA00022723"/>
    </source>
</evidence>
<dbReference type="InterPro" id="IPR018303">
    <property type="entry name" value="ATPase_P-typ_P_site"/>
</dbReference>
<dbReference type="InterPro" id="IPR036412">
    <property type="entry name" value="HAD-like_sf"/>
</dbReference>
<evidence type="ECO:0000256" key="10">
    <source>
        <dbReference type="ARBA" id="ARBA00022967"/>
    </source>
</evidence>
<dbReference type="SFLD" id="SFLDS00003">
    <property type="entry name" value="Haloacid_Dehalogenase"/>
    <property type="match status" value="1"/>
</dbReference>
<feature type="domain" description="HMA" evidence="15">
    <location>
        <begin position="11"/>
        <end position="75"/>
    </location>
</feature>
<evidence type="ECO:0000256" key="13">
    <source>
        <dbReference type="ARBA" id="ARBA00023136"/>
    </source>
</evidence>
<dbReference type="InterPro" id="IPR023298">
    <property type="entry name" value="ATPase_P-typ_TM_dom_sf"/>
</dbReference>
<dbReference type="SFLD" id="SFLDG00002">
    <property type="entry name" value="C1.7:_P-type_atpase_like"/>
    <property type="match status" value="1"/>
</dbReference>
<evidence type="ECO:0000259" key="15">
    <source>
        <dbReference type="PROSITE" id="PS50846"/>
    </source>
</evidence>
<dbReference type="PROSITE" id="PS01229">
    <property type="entry name" value="COF_2"/>
    <property type="match status" value="1"/>
</dbReference>
<dbReference type="PRINTS" id="PR00943">
    <property type="entry name" value="CUATPASE"/>
</dbReference>
<dbReference type="InterPro" id="IPR017969">
    <property type="entry name" value="Heavy-metal-associated_CS"/>
</dbReference>
<dbReference type="NCBIfam" id="TIGR01525">
    <property type="entry name" value="ATPase-IB_hvy"/>
    <property type="match status" value="1"/>
</dbReference>
<dbReference type="RefSeq" id="WP_063244430.1">
    <property type="nucleotide sequence ID" value="NZ_LUKF01000017.1"/>
</dbReference>
<dbReference type="GO" id="GO:0140581">
    <property type="term" value="F:P-type monovalent copper transporter activity"/>
    <property type="evidence" value="ECO:0007669"/>
    <property type="project" value="UniProtKB-EC"/>
</dbReference>
<dbReference type="Gene3D" id="3.40.1110.10">
    <property type="entry name" value="Calcium-transporting ATPase, cytoplasmic domain N"/>
    <property type="match status" value="1"/>
</dbReference>
<evidence type="ECO:0000256" key="11">
    <source>
        <dbReference type="ARBA" id="ARBA00022989"/>
    </source>
</evidence>
<evidence type="ECO:0000256" key="9">
    <source>
        <dbReference type="ARBA" id="ARBA00022840"/>
    </source>
</evidence>
<dbReference type="PROSITE" id="PS50846">
    <property type="entry name" value="HMA_2"/>
    <property type="match status" value="1"/>
</dbReference>
<dbReference type="Gene3D" id="2.70.150.10">
    <property type="entry name" value="Calcium-transporting ATPase, cytoplasmic transduction domain A"/>
    <property type="match status" value="1"/>
</dbReference>
<dbReference type="InterPro" id="IPR008250">
    <property type="entry name" value="ATPase_P-typ_transduc_dom_A_sf"/>
</dbReference>
<dbReference type="SUPFAM" id="SSF55008">
    <property type="entry name" value="HMA, heavy metal-associated domain"/>
    <property type="match status" value="1"/>
</dbReference>